<name>A0A9E8MY99_9FLAO</name>
<evidence type="ECO:0000313" key="5">
    <source>
        <dbReference type="EMBL" id="WAC03581.1"/>
    </source>
</evidence>
<comment type="similarity">
    <text evidence="2">Belongs to the TonB-dependent receptor family.</text>
</comment>
<dbReference type="AlphaFoldDB" id="A0A9E8MY99"/>
<dbReference type="Pfam" id="PF13715">
    <property type="entry name" value="CarbopepD_reg_2"/>
    <property type="match status" value="1"/>
</dbReference>
<dbReference type="GO" id="GO:0009279">
    <property type="term" value="C:cell outer membrane"/>
    <property type="evidence" value="ECO:0007669"/>
    <property type="project" value="UniProtKB-SubCell"/>
</dbReference>
<dbReference type="PROSITE" id="PS52016">
    <property type="entry name" value="TONB_DEPENDENT_REC_3"/>
    <property type="match status" value="1"/>
</dbReference>
<dbReference type="Pfam" id="PF07715">
    <property type="entry name" value="Plug"/>
    <property type="match status" value="1"/>
</dbReference>
<keyword evidence="2" id="KW-0472">Membrane</keyword>
<keyword evidence="6" id="KW-1185">Reference proteome</keyword>
<reference evidence="5" key="1">
    <citation type="submission" date="2022-11" db="EMBL/GenBank/DDBJ databases">
        <title>Lacinutrix neustonica HL-RS19T sp. nov., isolated from the surface microlayer sample of brackish Lake Shihwa.</title>
        <authorList>
            <person name="Choi J.Y."/>
            <person name="Hwang C.Y."/>
        </authorList>
    </citation>
    <scope>NUCLEOTIDE SEQUENCE</scope>
    <source>
        <strain evidence="5">HL-RS19</strain>
    </source>
</reference>
<dbReference type="Gene3D" id="2.170.130.10">
    <property type="entry name" value="TonB-dependent receptor, plug domain"/>
    <property type="match status" value="1"/>
</dbReference>
<dbReference type="GO" id="GO:0015344">
    <property type="term" value="F:siderophore uptake transmembrane transporter activity"/>
    <property type="evidence" value="ECO:0007669"/>
    <property type="project" value="TreeGrafter"/>
</dbReference>
<dbReference type="PANTHER" id="PTHR30069:SF29">
    <property type="entry name" value="HEMOGLOBIN AND HEMOGLOBIN-HAPTOGLOBIN-BINDING PROTEIN 1-RELATED"/>
    <property type="match status" value="1"/>
</dbReference>
<protein>
    <submittedName>
        <fullName evidence="5">TonB-dependent receptor plug domain-containing protein</fullName>
    </submittedName>
</protein>
<dbReference type="InterPro" id="IPR039426">
    <property type="entry name" value="TonB-dep_rcpt-like"/>
</dbReference>
<dbReference type="InterPro" id="IPR023997">
    <property type="entry name" value="TonB-dep_OMP_SusC/RagA_CS"/>
</dbReference>
<keyword evidence="2" id="KW-0813">Transport</keyword>
<comment type="subcellular location">
    <subcellularLocation>
        <location evidence="2">Cell outer membrane</location>
        <topology evidence="2">Multi-pass membrane protein</topology>
    </subcellularLocation>
</comment>
<dbReference type="KEGG" id="lnu:N7U66_08975"/>
<keyword evidence="2" id="KW-1134">Transmembrane beta strand</keyword>
<feature type="chain" id="PRO_5038499048" evidence="3">
    <location>
        <begin position="23"/>
        <end position="374"/>
    </location>
</feature>
<dbReference type="InterPro" id="IPR012910">
    <property type="entry name" value="Plug_dom"/>
</dbReference>
<keyword evidence="2" id="KW-0812">Transmembrane</keyword>
<dbReference type="SUPFAM" id="SSF56935">
    <property type="entry name" value="Porins"/>
    <property type="match status" value="1"/>
</dbReference>
<dbReference type="InterPro" id="IPR008969">
    <property type="entry name" value="CarboxyPept-like_regulatory"/>
</dbReference>
<dbReference type="InterPro" id="IPR037066">
    <property type="entry name" value="Plug_dom_sf"/>
</dbReference>
<organism evidence="5 6">
    <name type="scientific">Lacinutrix neustonica</name>
    <dbReference type="NCBI Taxonomy" id="2980107"/>
    <lineage>
        <taxon>Bacteria</taxon>
        <taxon>Pseudomonadati</taxon>
        <taxon>Bacteroidota</taxon>
        <taxon>Flavobacteriia</taxon>
        <taxon>Flavobacteriales</taxon>
        <taxon>Flavobacteriaceae</taxon>
        <taxon>Lacinutrix</taxon>
    </lineage>
</organism>
<accession>A0A9E8MY99</accession>
<proteinExistence type="inferred from homology"/>
<dbReference type="EMBL" id="CP113088">
    <property type="protein sequence ID" value="WAC03581.1"/>
    <property type="molecule type" value="Genomic_DNA"/>
</dbReference>
<gene>
    <name evidence="5" type="ORF">N7U66_08975</name>
</gene>
<evidence type="ECO:0000256" key="1">
    <source>
        <dbReference type="ARBA" id="ARBA00022729"/>
    </source>
</evidence>
<keyword evidence="5" id="KW-0675">Receptor</keyword>
<feature type="signal peptide" evidence="3">
    <location>
        <begin position="1"/>
        <end position="22"/>
    </location>
</feature>
<evidence type="ECO:0000256" key="3">
    <source>
        <dbReference type="SAM" id="SignalP"/>
    </source>
</evidence>
<dbReference type="Gene3D" id="2.60.40.1120">
    <property type="entry name" value="Carboxypeptidase-like, regulatory domain"/>
    <property type="match status" value="1"/>
</dbReference>
<keyword evidence="1 3" id="KW-0732">Signal</keyword>
<dbReference type="NCBIfam" id="TIGR04057">
    <property type="entry name" value="SusC_RagA_signa"/>
    <property type="match status" value="1"/>
</dbReference>
<keyword evidence="2" id="KW-0998">Cell outer membrane</keyword>
<dbReference type="PANTHER" id="PTHR30069">
    <property type="entry name" value="TONB-DEPENDENT OUTER MEMBRANE RECEPTOR"/>
    <property type="match status" value="1"/>
</dbReference>
<sequence>MKTKFRGILTLFLAFIVQFSFAQEKSISGTIKDESGLPMTGVNIIIQGEGVGTQSDFDGNYSIEANVGDVLEYTFLGYLKEERTVGDANIISFTMDIDVSALQEVIVTAVGIKRKPDEITTAYENVKAEEIVAANNPDAVQALAGKVSGLQINTTNTGVNPNTEILLRGTRSLSGDNAALVVIDNVISTAGILSDLDPEIIEAINVLKGPNGAALYGSRGGNGVIVVTTKKGNKKGGKLVVNLSSTVTFEDIAFLPQLQDRYGKGYWGEIDAFDQGSWGPEYDGSIQPTGLPYPTVNDFRYSAYEFKKDNIKDFFNTGLTTQNTVSVSGGDSEGFFSLSANKRKTDGIIPEDAFKKDFLALSAGKTFGKWSLSR</sequence>
<dbReference type="GO" id="GO:0044718">
    <property type="term" value="P:siderophore transmembrane transport"/>
    <property type="evidence" value="ECO:0007669"/>
    <property type="project" value="TreeGrafter"/>
</dbReference>
<evidence type="ECO:0000313" key="6">
    <source>
        <dbReference type="Proteomes" id="UP001164705"/>
    </source>
</evidence>
<dbReference type="RefSeq" id="WP_267678215.1">
    <property type="nucleotide sequence ID" value="NZ_CP113088.1"/>
</dbReference>
<evidence type="ECO:0000256" key="2">
    <source>
        <dbReference type="PROSITE-ProRule" id="PRU01360"/>
    </source>
</evidence>
<dbReference type="Proteomes" id="UP001164705">
    <property type="component" value="Chromosome"/>
</dbReference>
<evidence type="ECO:0000259" key="4">
    <source>
        <dbReference type="Pfam" id="PF07715"/>
    </source>
</evidence>
<dbReference type="SUPFAM" id="SSF49464">
    <property type="entry name" value="Carboxypeptidase regulatory domain-like"/>
    <property type="match status" value="1"/>
</dbReference>
<feature type="domain" description="TonB-dependent receptor plug" evidence="4">
    <location>
        <begin position="117"/>
        <end position="224"/>
    </location>
</feature>